<dbReference type="FunFam" id="3.30.450.20:FF:000022">
    <property type="entry name" value="circadian locomoter output cycles protein kaput"/>
    <property type="match status" value="1"/>
</dbReference>
<feature type="compositionally biased region" description="Polar residues" evidence="16">
    <location>
        <begin position="400"/>
        <end position="411"/>
    </location>
</feature>
<reference evidence="19" key="1">
    <citation type="submission" date="2025-08" db="UniProtKB">
        <authorList>
            <consortium name="Ensembl"/>
        </authorList>
    </citation>
    <scope>IDENTIFICATION</scope>
</reference>
<dbReference type="GO" id="GO:0006974">
    <property type="term" value="P:DNA damage response"/>
    <property type="evidence" value="ECO:0007669"/>
    <property type="project" value="UniProtKB-KW"/>
</dbReference>
<keyword evidence="4" id="KW-0597">Phosphoprotein</keyword>
<dbReference type="KEGG" id="otw:112249169"/>
<dbReference type="PRINTS" id="PR00785">
    <property type="entry name" value="NCTRNSLOCATR"/>
</dbReference>
<dbReference type="InterPro" id="IPR001067">
    <property type="entry name" value="Nuc_translocat"/>
</dbReference>
<dbReference type="CDD" id="cd00130">
    <property type="entry name" value="PAS"/>
    <property type="match status" value="2"/>
</dbReference>
<feature type="region of interest" description="Disordered" evidence="16">
    <location>
        <begin position="1"/>
        <end position="36"/>
    </location>
</feature>
<gene>
    <name evidence="19" type="primary">clocka</name>
</gene>
<dbReference type="RefSeq" id="XP_024274645.1">
    <property type="nucleotide sequence ID" value="XM_024418877.2"/>
</dbReference>
<dbReference type="Gene3D" id="4.10.280.10">
    <property type="entry name" value="Helix-loop-helix DNA-binding domain"/>
    <property type="match status" value="1"/>
</dbReference>
<evidence type="ECO:0000313" key="19">
    <source>
        <dbReference type="Ensembl" id="ENSOTSP00005063824.1"/>
    </source>
</evidence>
<dbReference type="PANTHER" id="PTHR46055:SF2">
    <property type="entry name" value="CIRCADIAN LOCOMOTER OUTPUT CYCLES PROTEIN KAPUT"/>
    <property type="match status" value="1"/>
</dbReference>
<keyword evidence="6" id="KW-0227">DNA damage</keyword>
<evidence type="ECO:0000256" key="1">
    <source>
        <dbReference type="ARBA" id="ARBA00004514"/>
    </source>
</evidence>
<dbReference type="SUPFAM" id="SSF47459">
    <property type="entry name" value="HLH, helix-loop-helix DNA-binding domain"/>
    <property type="match status" value="1"/>
</dbReference>
<evidence type="ECO:0000256" key="6">
    <source>
        <dbReference type="ARBA" id="ARBA00022763"/>
    </source>
</evidence>
<dbReference type="InterPro" id="IPR047230">
    <property type="entry name" value="CLOCK-like"/>
</dbReference>
<dbReference type="InterPro" id="IPR036638">
    <property type="entry name" value="HLH_DNA-bd_sf"/>
</dbReference>
<dbReference type="SMART" id="SM00091">
    <property type="entry name" value="PAS"/>
    <property type="match status" value="2"/>
</dbReference>
<evidence type="ECO:0000256" key="8">
    <source>
        <dbReference type="ARBA" id="ARBA00023015"/>
    </source>
</evidence>
<keyword evidence="20" id="KW-1185">Reference proteome</keyword>
<accession>A0A8C8HE52</accession>
<sequence>MTSSIGGDDASSIFDGLMEEDEKDKAKRVSRNKSEKKRRDQFNVLIKELATMLPGNTRKMDKSTILQKSIDFLRKHKEIAAQSESSEIRQDWKPPFLSNEEFTQLMLEALDGFFLAIMTDGNIIYVSESVTSLLEHLPSDLVDQNLLNFLPLGEHSDVYKALSSHILEGETLTPEYLKTKNQLEFCCHMLRGTIDPKAPPVYEYVKFIGNFKALNNVPNSTRNGLEGMIQRSLRPAFEDRVCFIATVRLAKPQFIKEMCTVEEPNEEFTSRHSLEWKFLFLDHRAPPIIGYLPFEVLGTSGYDYYHVDDLESLAKCHEHLMQYGKGKSCYYRFLTKGQQWIWLQTHYYITYHQWNSRPEFIVCTHTVVSYAEVRAEQRRELGIVESPPPEIFAVDKDSGSESQHQLNTSSLKEALERFDRSRTPSTSSRSSRKSSSHTAVSNPASPKLKSDRGTPGCQSVSAIEMTSQRRSSVSSQQSMSSQHTQNTGQNMAPSIVSQQHHQQQQQRQQQPQPQRQQQQPPPPQQQQPPPPQQQQPPPPQQQQPPPQQQQQPPQEQQPPQQQLQIQPSVQPMVQFSTQLDAMQHLKDQLEQRTRRIEANIQRQQQELRQIQEELQKVQGQGLQMFLQQGAGGLSLSSVQLAQGTTMQPGDALNMQGQVVSAGNLQGSTQQQHTVQRQPQQQAQPQQQNLLQDTSSVLSQSSVRSTHSLPPQQSALPASLYNTMMISQPNQANVVQIANSLAQNSSNNTATVATFAQDRSGQIRFPAGSQLLTKLVTGPMACGAVMVPTTMFMGQVVTAFAPQQGQTQTISIAQQQPQQQEQQTQAQSQALATQHGQVQQQTQFLQGPRLLHGNQSTQLILQAAFPLQHQGAFATTQLQQQQQQQQQLQQQHQQQQQQLQQQQQQQQQQLQQQQQQEQQLASHRAGSMSGRSSTQPQ</sequence>
<feature type="compositionally biased region" description="Basic and acidic residues" evidence="16">
    <location>
        <begin position="413"/>
        <end position="422"/>
    </location>
</feature>
<dbReference type="CTD" id="30140"/>
<keyword evidence="2" id="KW-0963">Cytoplasm</keyword>
<keyword evidence="9" id="KW-0090">Biological rhythms</keyword>
<evidence type="ECO:0000256" key="9">
    <source>
        <dbReference type="ARBA" id="ARBA00023108"/>
    </source>
</evidence>
<feature type="compositionally biased region" description="Low complexity" evidence="16">
    <location>
        <begin position="498"/>
        <end position="518"/>
    </location>
</feature>
<evidence type="ECO:0000256" key="11">
    <source>
        <dbReference type="ARBA" id="ARBA00023159"/>
    </source>
</evidence>
<dbReference type="SMART" id="SM00353">
    <property type="entry name" value="HLH"/>
    <property type="match status" value="1"/>
</dbReference>
<feature type="region of interest" description="Disordered" evidence="16">
    <location>
        <begin position="913"/>
        <end position="936"/>
    </location>
</feature>
<keyword evidence="8" id="KW-0805">Transcription regulation</keyword>
<keyword evidence="7" id="KW-0832">Ubl conjugation</keyword>
<evidence type="ECO:0000256" key="3">
    <source>
        <dbReference type="ARBA" id="ARBA00022499"/>
    </source>
</evidence>
<dbReference type="AlphaFoldDB" id="A0A8C8HE52"/>
<feature type="compositionally biased region" description="Low complexity" evidence="16">
    <location>
        <begin position="548"/>
        <end position="566"/>
    </location>
</feature>
<feature type="compositionally biased region" description="Pro residues" evidence="16">
    <location>
        <begin position="519"/>
        <end position="547"/>
    </location>
</feature>
<evidence type="ECO:0000256" key="16">
    <source>
        <dbReference type="SAM" id="MobiDB-lite"/>
    </source>
</evidence>
<feature type="region of interest" description="Disordered" evidence="16">
    <location>
        <begin position="393"/>
        <end position="566"/>
    </location>
</feature>
<keyword evidence="5" id="KW-0677">Repeat</keyword>
<dbReference type="SUPFAM" id="SSF55785">
    <property type="entry name" value="PYP-like sensor domain (PAS domain)"/>
    <property type="match status" value="2"/>
</dbReference>
<dbReference type="Ensembl" id="ENSOTST00005069389.2">
    <property type="protein sequence ID" value="ENSOTSP00005063824.1"/>
    <property type="gene ID" value="ENSOTSG00005026929.2"/>
</dbReference>
<evidence type="ECO:0000256" key="12">
    <source>
        <dbReference type="ARBA" id="ARBA00023163"/>
    </source>
</evidence>
<organism evidence="19 20">
    <name type="scientific">Oncorhynchus tshawytscha</name>
    <name type="common">Chinook salmon</name>
    <name type="synonym">Salmo tshawytscha</name>
    <dbReference type="NCBI Taxonomy" id="74940"/>
    <lineage>
        <taxon>Eukaryota</taxon>
        <taxon>Metazoa</taxon>
        <taxon>Chordata</taxon>
        <taxon>Craniata</taxon>
        <taxon>Vertebrata</taxon>
        <taxon>Euteleostomi</taxon>
        <taxon>Actinopterygii</taxon>
        <taxon>Neopterygii</taxon>
        <taxon>Teleostei</taxon>
        <taxon>Protacanthopterygii</taxon>
        <taxon>Salmoniformes</taxon>
        <taxon>Salmonidae</taxon>
        <taxon>Salmoninae</taxon>
        <taxon>Oncorhynchus</taxon>
    </lineage>
</organism>
<dbReference type="InterPro" id="IPR013767">
    <property type="entry name" value="PAS_fold"/>
</dbReference>
<name>A0A8C8HE52_ONCTS</name>
<evidence type="ECO:0000256" key="2">
    <source>
        <dbReference type="ARBA" id="ARBA00022490"/>
    </source>
</evidence>
<evidence type="ECO:0000256" key="4">
    <source>
        <dbReference type="ARBA" id="ARBA00022553"/>
    </source>
</evidence>
<dbReference type="Proteomes" id="UP000694402">
    <property type="component" value="Unassembled WGS sequence"/>
</dbReference>
<keyword evidence="12" id="KW-0804">Transcription</keyword>
<feature type="domain" description="PAS" evidence="17">
    <location>
        <begin position="277"/>
        <end position="324"/>
    </location>
</feature>
<dbReference type="FunFam" id="4.10.280.10:FF:000013">
    <property type="entry name" value="Circadian locomoter output cycles protein kaput"/>
    <property type="match status" value="1"/>
</dbReference>
<dbReference type="GO" id="GO:0070888">
    <property type="term" value="F:E-box binding"/>
    <property type="evidence" value="ECO:0007669"/>
    <property type="project" value="TreeGrafter"/>
</dbReference>
<evidence type="ECO:0000256" key="13">
    <source>
        <dbReference type="ARBA" id="ARBA00023242"/>
    </source>
</evidence>
<dbReference type="Pfam" id="PF00989">
    <property type="entry name" value="PAS"/>
    <property type="match status" value="1"/>
</dbReference>
<dbReference type="GeneTree" id="ENSGT00940000157580"/>
<keyword evidence="3" id="KW-1017">Isopeptide bond</keyword>
<dbReference type="RefSeq" id="XP_024274652.1">
    <property type="nucleotide sequence ID" value="XM_024418884.2"/>
</dbReference>
<keyword evidence="11" id="KW-0010">Activator</keyword>
<feature type="compositionally biased region" description="Polar residues" evidence="16">
    <location>
        <begin position="483"/>
        <end position="497"/>
    </location>
</feature>
<dbReference type="GO" id="GO:0032922">
    <property type="term" value="P:circadian regulation of gene expression"/>
    <property type="evidence" value="ECO:0007669"/>
    <property type="project" value="InterPro"/>
</dbReference>
<reference evidence="19" key="2">
    <citation type="submission" date="2025-09" db="UniProtKB">
        <authorList>
            <consortium name="Ensembl"/>
        </authorList>
    </citation>
    <scope>IDENTIFICATION</scope>
</reference>
<feature type="coiled-coil region" evidence="15">
    <location>
        <begin position="572"/>
        <end position="620"/>
    </location>
</feature>
<feature type="compositionally biased region" description="Polar residues" evidence="16">
    <location>
        <begin position="456"/>
        <end position="466"/>
    </location>
</feature>
<evidence type="ECO:0000256" key="5">
    <source>
        <dbReference type="ARBA" id="ARBA00022737"/>
    </source>
</evidence>
<dbReference type="InterPro" id="IPR000014">
    <property type="entry name" value="PAS"/>
</dbReference>
<feature type="compositionally biased region" description="Basic residues" evidence="16">
    <location>
        <begin position="26"/>
        <end position="36"/>
    </location>
</feature>
<evidence type="ECO:0000259" key="17">
    <source>
        <dbReference type="PROSITE" id="PS50112"/>
    </source>
</evidence>
<keyword evidence="13" id="KW-0539">Nucleus</keyword>
<feature type="region of interest" description="Disordered" evidence="16">
    <location>
        <begin position="665"/>
        <end position="713"/>
    </location>
</feature>
<dbReference type="InterPro" id="IPR035965">
    <property type="entry name" value="PAS-like_dom_sf"/>
</dbReference>
<comment type="subcellular location">
    <subcellularLocation>
        <location evidence="1">Cytoplasm</location>
        <location evidence="1">Cytosol</location>
    </subcellularLocation>
</comment>
<dbReference type="PROSITE" id="PS50888">
    <property type="entry name" value="BHLH"/>
    <property type="match status" value="1"/>
</dbReference>
<feature type="compositionally biased region" description="Low complexity" evidence="16">
    <location>
        <begin position="468"/>
        <end position="482"/>
    </location>
</feature>
<proteinExistence type="predicted"/>
<evidence type="ECO:0000256" key="10">
    <source>
        <dbReference type="ARBA" id="ARBA00023125"/>
    </source>
</evidence>
<dbReference type="PROSITE" id="PS50112">
    <property type="entry name" value="PAS"/>
    <property type="match status" value="2"/>
</dbReference>
<dbReference type="Pfam" id="PF14598">
    <property type="entry name" value="PAS_11"/>
    <property type="match status" value="1"/>
</dbReference>
<dbReference type="GO" id="GO:1990513">
    <property type="term" value="C:CLOCK-BMAL transcription complex"/>
    <property type="evidence" value="ECO:0007669"/>
    <property type="project" value="TreeGrafter"/>
</dbReference>
<dbReference type="GeneID" id="112249169"/>
<evidence type="ECO:0000256" key="14">
    <source>
        <dbReference type="ARBA" id="ARBA00040572"/>
    </source>
</evidence>
<keyword evidence="10" id="KW-0238">DNA-binding</keyword>
<dbReference type="SMART" id="SM00086">
    <property type="entry name" value="PAC"/>
    <property type="match status" value="1"/>
</dbReference>
<dbReference type="GO" id="GO:0000981">
    <property type="term" value="F:DNA-binding transcription factor activity, RNA polymerase II-specific"/>
    <property type="evidence" value="ECO:0007669"/>
    <property type="project" value="InterPro"/>
</dbReference>
<evidence type="ECO:0000259" key="18">
    <source>
        <dbReference type="PROSITE" id="PS50888"/>
    </source>
</evidence>
<protein>
    <recommendedName>
        <fullName evidence="14">Circadian locomoter output cycles protein kaput</fullName>
    </recommendedName>
</protein>
<dbReference type="Pfam" id="PF00010">
    <property type="entry name" value="HLH"/>
    <property type="match status" value="1"/>
</dbReference>
<feature type="domain" description="BHLH" evidence="18">
    <location>
        <begin position="26"/>
        <end position="76"/>
    </location>
</feature>
<evidence type="ECO:0000256" key="7">
    <source>
        <dbReference type="ARBA" id="ARBA00022843"/>
    </source>
</evidence>
<keyword evidence="15" id="KW-0175">Coiled coil</keyword>
<dbReference type="InterPro" id="IPR001610">
    <property type="entry name" value="PAC"/>
</dbReference>
<evidence type="ECO:0000256" key="15">
    <source>
        <dbReference type="SAM" id="Coils"/>
    </source>
</evidence>
<dbReference type="FunFam" id="3.30.450.20:FF:000016">
    <property type="entry name" value="Circadian locomoter output cycles protein"/>
    <property type="match status" value="1"/>
</dbReference>
<evidence type="ECO:0000313" key="20">
    <source>
        <dbReference type="Proteomes" id="UP000694402"/>
    </source>
</evidence>
<dbReference type="Gene3D" id="3.30.450.20">
    <property type="entry name" value="PAS domain"/>
    <property type="match status" value="2"/>
</dbReference>
<dbReference type="GO" id="GO:0005829">
    <property type="term" value="C:cytosol"/>
    <property type="evidence" value="ECO:0007669"/>
    <property type="project" value="UniProtKB-SubCell"/>
</dbReference>
<dbReference type="InterPro" id="IPR011598">
    <property type="entry name" value="bHLH_dom"/>
</dbReference>
<feature type="compositionally biased region" description="Low complexity" evidence="16">
    <location>
        <begin position="665"/>
        <end position="708"/>
    </location>
</feature>
<dbReference type="GO" id="GO:0046983">
    <property type="term" value="F:protein dimerization activity"/>
    <property type="evidence" value="ECO:0007669"/>
    <property type="project" value="InterPro"/>
</dbReference>
<feature type="domain" description="PAS" evidence="17">
    <location>
        <begin position="99"/>
        <end position="170"/>
    </location>
</feature>
<dbReference type="PANTHER" id="PTHR46055">
    <property type="entry name" value="CIRCADIAN LOCOMOTER OUTPUT CYCLES PROTEIN KAPUT"/>
    <property type="match status" value="1"/>
</dbReference>